<keyword evidence="2" id="KW-0472">Membrane</keyword>
<dbReference type="VEuPathDB" id="VectorBase:HLOH_046301"/>
<comment type="caution">
    <text evidence="3">The sequence shown here is derived from an EMBL/GenBank/DDBJ whole genome shotgun (WGS) entry which is preliminary data.</text>
</comment>
<evidence type="ECO:0000256" key="1">
    <source>
        <dbReference type="SAM" id="MobiDB-lite"/>
    </source>
</evidence>
<keyword evidence="2" id="KW-0812">Transmembrane</keyword>
<evidence type="ECO:0000256" key="2">
    <source>
        <dbReference type="SAM" id="Phobius"/>
    </source>
</evidence>
<keyword evidence="2" id="KW-1133">Transmembrane helix</keyword>
<name>A0A9J6H1Y9_HAELO</name>
<accession>A0A9J6H1Y9</accession>
<gene>
    <name evidence="3" type="ORF">HPB48_011751</name>
</gene>
<feature type="region of interest" description="Disordered" evidence="1">
    <location>
        <begin position="1"/>
        <end position="30"/>
    </location>
</feature>
<reference evidence="3 4" key="1">
    <citation type="journal article" date="2020" name="Cell">
        <title>Large-Scale Comparative Analyses of Tick Genomes Elucidate Their Genetic Diversity and Vector Capacities.</title>
        <authorList>
            <consortium name="Tick Genome and Microbiome Consortium (TIGMIC)"/>
            <person name="Jia N."/>
            <person name="Wang J."/>
            <person name="Shi W."/>
            <person name="Du L."/>
            <person name="Sun Y."/>
            <person name="Zhan W."/>
            <person name="Jiang J.F."/>
            <person name="Wang Q."/>
            <person name="Zhang B."/>
            <person name="Ji P."/>
            <person name="Bell-Sakyi L."/>
            <person name="Cui X.M."/>
            <person name="Yuan T.T."/>
            <person name="Jiang B.G."/>
            <person name="Yang W.F."/>
            <person name="Lam T.T."/>
            <person name="Chang Q.C."/>
            <person name="Ding S.J."/>
            <person name="Wang X.J."/>
            <person name="Zhu J.G."/>
            <person name="Ruan X.D."/>
            <person name="Zhao L."/>
            <person name="Wei J.T."/>
            <person name="Ye R.Z."/>
            <person name="Que T.C."/>
            <person name="Du C.H."/>
            <person name="Zhou Y.H."/>
            <person name="Cheng J.X."/>
            <person name="Dai P.F."/>
            <person name="Guo W.B."/>
            <person name="Han X.H."/>
            <person name="Huang E.J."/>
            <person name="Li L.F."/>
            <person name="Wei W."/>
            <person name="Gao Y.C."/>
            <person name="Liu J.Z."/>
            <person name="Shao H.Z."/>
            <person name="Wang X."/>
            <person name="Wang C.C."/>
            <person name="Yang T.C."/>
            <person name="Huo Q.B."/>
            <person name="Li W."/>
            <person name="Chen H.Y."/>
            <person name="Chen S.E."/>
            <person name="Zhou L.G."/>
            <person name="Ni X.B."/>
            <person name="Tian J.H."/>
            <person name="Sheng Y."/>
            <person name="Liu T."/>
            <person name="Pan Y.S."/>
            <person name="Xia L.Y."/>
            <person name="Li J."/>
            <person name="Zhao F."/>
            <person name="Cao W.C."/>
        </authorList>
    </citation>
    <scope>NUCLEOTIDE SEQUENCE [LARGE SCALE GENOMIC DNA]</scope>
    <source>
        <strain evidence="3">HaeL-2018</strain>
    </source>
</reference>
<keyword evidence="4" id="KW-1185">Reference proteome</keyword>
<evidence type="ECO:0000313" key="3">
    <source>
        <dbReference type="EMBL" id="KAH9381323.1"/>
    </source>
</evidence>
<dbReference type="Proteomes" id="UP000821853">
    <property type="component" value="Chromosome 9"/>
</dbReference>
<sequence>MSQQRDCTLPRRSTATKTSDHRKTDVSRSVSKGVPSTFNYVGVSLCVFGAVILGTMLLFRHEESQVRLVKPRTFCCPDILRRLFATVNRSIDPCRSIFTHTCALVAEQHSESLNTDPVEGFPITEAGRAVAAYYRACVTFNRTGKMTLGKASATALLKASRPPRADSLNSFTLLALIIDMSLKFGLPSVVEFALDVDNDSTKYLNISLSAPDMFSGSSSAGLPVTFKADALAAINEALSLKISIQEFTEFFDNLTKQNMEIIDKYSADTFGNITPEVTATHWRELLSEANVPSDAIIVSIPKQVLQKKIGDILKRENLKWALVSVLLGSSLKLASAMVLEGNASVPRLLACQRRAKDLSPFLILDKIEYTSTRSHDESILAAYDIIASAVLRKATLGMQDGDVYKLKSLLTKMRVLLPSHIVPSGLSIPTMTKDYAHASLVTHAYMSRVRRHLMLNLSIPEDSLRDFKRKRVTITGNSITVPTSVYNAIPTTNVTEPLVLMPTVGVYLADALWNFVFTNEWTEATKAALQSYRKCLEKTSQAADRMAFPAAVAQPGDQRRGGKKRTLELDCRHNGCVERNACAVVLPNFCALPFLWRSAQQVRDLRFGRERVHVRLRRFLPVI</sequence>
<feature type="transmembrane region" description="Helical" evidence="2">
    <location>
        <begin position="38"/>
        <end position="59"/>
    </location>
</feature>
<proteinExistence type="predicted"/>
<dbReference type="SUPFAM" id="SSF55486">
    <property type="entry name" value="Metalloproteases ('zincins'), catalytic domain"/>
    <property type="match status" value="1"/>
</dbReference>
<organism evidence="3 4">
    <name type="scientific">Haemaphysalis longicornis</name>
    <name type="common">Bush tick</name>
    <dbReference type="NCBI Taxonomy" id="44386"/>
    <lineage>
        <taxon>Eukaryota</taxon>
        <taxon>Metazoa</taxon>
        <taxon>Ecdysozoa</taxon>
        <taxon>Arthropoda</taxon>
        <taxon>Chelicerata</taxon>
        <taxon>Arachnida</taxon>
        <taxon>Acari</taxon>
        <taxon>Parasitiformes</taxon>
        <taxon>Ixodida</taxon>
        <taxon>Ixodoidea</taxon>
        <taxon>Ixodidae</taxon>
        <taxon>Haemaphysalinae</taxon>
        <taxon>Haemaphysalis</taxon>
    </lineage>
</organism>
<feature type="compositionally biased region" description="Polar residues" evidence="1">
    <location>
        <begin position="1"/>
        <end position="17"/>
    </location>
</feature>
<evidence type="ECO:0000313" key="4">
    <source>
        <dbReference type="Proteomes" id="UP000821853"/>
    </source>
</evidence>
<protein>
    <submittedName>
        <fullName evidence="3">Uncharacterized protein</fullName>
    </submittedName>
</protein>
<dbReference type="AlphaFoldDB" id="A0A9J6H1Y9"/>
<dbReference type="EMBL" id="JABSTR010000011">
    <property type="protein sequence ID" value="KAH9381323.1"/>
    <property type="molecule type" value="Genomic_DNA"/>
</dbReference>